<dbReference type="GO" id="GO:0006508">
    <property type="term" value="P:proteolysis"/>
    <property type="evidence" value="ECO:0007669"/>
    <property type="project" value="InterPro"/>
</dbReference>
<gene>
    <name evidence="6" type="ORF">KJ970_03510</name>
</gene>
<evidence type="ECO:0000256" key="2">
    <source>
        <dbReference type="RuleBase" id="RU004447"/>
    </source>
</evidence>
<dbReference type="InterPro" id="IPR011249">
    <property type="entry name" value="Metalloenz_LuxS/M16"/>
</dbReference>
<organism evidence="6 7">
    <name type="scientific">Eiseniibacteriota bacterium</name>
    <dbReference type="NCBI Taxonomy" id="2212470"/>
    <lineage>
        <taxon>Bacteria</taxon>
        <taxon>Candidatus Eiseniibacteriota</taxon>
    </lineage>
</organism>
<dbReference type="InterPro" id="IPR011765">
    <property type="entry name" value="Pept_M16_N"/>
</dbReference>
<dbReference type="AlphaFoldDB" id="A0A948RUU1"/>
<dbReference type="Proteomes" id="UP000777784">
    <property type="component" value="Unassembled WGS sequence"/>
</dbReference>
<dbReference type="Pfam" id="PF05193">
    <property type="entry name" value="Peptidase_M16_C"/>
    <property type="match status" value="1"/>
</dbReference>
<dbReference type="InterPro" id="IPR001431">
    <property type="entry name" value="Pept_M16_Zn_BS"/>
</dbReference>
<keyword evidence="3" id="KW-0812">Transmembrane</keyword>
<feature type="domain" description="Peptidase M16 C-terminal" evidence="5">
    <location>
        <begin position="213"/>
        <end position="391"/>
    </location>
</feature>
<dbReference type="GO" id="GO:0004222">
    <property type="term" value="F:metalloendopeptidase activity"/>
    <property type="evidence" value="ECO:0007669"/>
    <property type="project" value="InterPro"/>
</dbReference>
<comment type="similarity">
    <text evidence="1 2">Belongs to the peptidase M16 family.</text>
</comment>
<keyword evidence="3" id="KW-1133">Transmembrane helix</keyword>
<dbReference type="PANTHER" id="PTHR11851">
    <property type="entry name" value="METALLOPROTEASE"/>
    <property type="match status" value="1"/>
</dbReference>
<evidence type="ECO:0000256" key="3">
    <source>
        <dbReference type="SAM" id="Phobius"/>
    </source>
</evidence>
<dbReference type="PROSITE" id="PS00143">
    <property type="entry name" value="INSULINASE"/>
    <property type="match status" value="1"/>
</dbReference>
<evidence type="ECO:0000313" key="7">
    <source>
        <dbReference type="Proteomes" id="UP000777784"/>
    </source>
</evidence>
<reference evidence="6" key="1">
    <citation type="submission" date="2021-05" db="EMBL/GenBank/DDBJ databases">
        <title>Energy efficiency and biological interactions define the core microbiome of deep oligotrophic groundwater.</title>
        <authorList>
            <person name="Mehrshad M."/>
            <person name="Lopez-Fernandez M."/>
            <person name="Bell E."/>
            <person name="Bernier-Latmani R."/>
            <person name="Bertilsson S."/>
            <person name="Dopson M."/>
        </authorList>
    </citation>
    <scope>NUCLEOTIDE SEQUENCE</scope>
    <source>
        <strain evidence="6">Modern_marine.mb.64</strain>
    </source>
</reference>
<dbReference type="InterPro" id="IPR050361">
    <property type="entry name" value="MPP/UQCRC_Complex"/>
</dbReference>
<feature type="domain" description="Peptidase M16 N-terminal" evidence="4">
    <location>
        <begin position="60"/>
        <end position="198"/>
    </location>
</feature>
<comment type="caution">
    <text evidence="6">The sequence shown here is derived from an EMBL/GenBank/DDBJ whole genome shotgun (WGS) entry which is preliminary data.</text>
</comment>
<dbReference type="PANTHER" id="PTHR11851:SF49">
    <property type="entry name" value="MITOCHONDRIAL-PROCESSING PEPTIDASE SUBUNIT ALPHA"/>
    <property type="match status" value="1"/>
</dbReference>
<protein>
    <submittedName>
        <fullName evidence="6">Insulinase family protein</fullName>
    </submittedName>
</protein>
<name>A0A948RUU1_UNCEI</name>
<evidence type="ECO:0000256" key="1">
    <source>
        <dbReference type="ARBA" id="ARBA00007261"/>
    </source>
</evidence>
<dbReference type="GO" id="GO:0046872">
    <property type="term" value="F:metal ion binding"/>
    <property type="evidence" value="ECO:0007669"/>
    <property type="project" value="InterPro"/>
</dbReference>
<proteinExistence type="inferred from homology"/>
<evidence type="ECO:0000259" key="4">
    <source>
        <dbReference type="Pfam" id="PF00675"/>
    </source>
</evidence>
<feature type="transmembrane region" description="Helical" evidence="3">
    <location>
        <begin position="21"/>
        <end position="40"/>
    </location>
</feature>
<dbReference type="Pfam" id="PF00675">
    <property type="entry name" value="Peptidase_M16"/>
    <property type="match status" value="1"/>
</dbReference>
<evidence type="ECO:0000313" key="6">
    <source>
        <dbReference type="EMBL" id="MBU2689968.1"/>
    </source>
</evidence>
<dbReference type="SUPFAM" id="SSF63411">
    <property type="entry name" value="LuxS/MPP-like metallohydrolase"/>
    <property type="match status" value="2"/>
</dbReference>
<accession>A0A948RUU1</accession>
<sequence>MQIAKHGEGHASPTLITQFSPIGWSFVAAILVILLLWSPVSSAGPFDTVKESVLDNGLKILTVENHTSPTATIQVWYKVGSRNETQDISGVSHILEHMMFKGTEKHPTGDFDKIVQMNGMENNAFTSHDFTCYYENLASDRLEVAMELEADRMQGTIFPEEEFQSEMGVIRNERRQVLEDPPFGRLNEQVNACVFSAHSYRWPVLGWMSVLETITSDEVRNYYNNYYRPNNATLVVVGDVTHDEVVKLAKKTFGKVPRGPEVHKVDVVEPEQMGEKIVYVNKEAQLPGLIISFHAPKCDTYETKVLQVMENLLFTGESSRAFRACVYDNPLALGVGGGIYFRTDPSTFSIQAMCQPGTTAETLRDSILVLLEDLKENPVPEDELQKAKNQLLADEMFSQAMNEEIGYRLGAWESRTSWKHAVSFADDCLKVTPEDIQRVAREIFTSKNRTVGILVPEPPEVAEAN</sequence>
<dbReference type="InterPro" id="IPR007863">
    <property type="entry name" value="Peptidase_M16_C"/>
</dbReference>
<evidence type="ECO:0000259" key="5">
    <source>
        <dbReference type="Pfam" id="PF05193"/>
    </source>
</evidence>
<dbReference type="EMBL" id="JAHJDP010000022">
    <property type="protein sequence ID" value="MBU2689968.1"/>
    <property type="molecule type" value="Genomic_DNA"/>
</dbReference>
<dbReference type="Gene3D" id="3.30.830.10">
    <property type="entry name" value="Metalloenzyme, LuxS/M16 peptidase-like"/>
    <property type="match status" value="2"/>
</dbReference>
<keyword evidence="3" id="KW-0472">Membrane</keyword>